<evidence type="ECO:0000313" key="19">
    <source>
        <dbReference type="EMBL" id="CAE2283148.1"/>
    </source>
</evidence>
<evidence type="ECO:0000256" key="12">
    <source>
        <dbReference type="ARBA" id="ARBA00023136"/>
    </source>
</evidence>
<accession>A0A7S4NF43</accession>
<comment type="cofactor">
    <cofactor evidence="1">
        <name>Mn(2+)</name>
        <dbReference type="ChEBI" id="CHEBI:29035"/>
    </cofactor>
</comment>
<dbReference type="InterPro" id="IPR029044">
    <property type="entry name" value="Nucleotide-diphossugar_trans"/>
</dbReference>
<dbReference type="FunFam" id="3.90.550.10:FF:000252">
    <property type="entry name" value="Protein O-linked-mannose beta-1,2-N-acetylglucosaminyltransferase 1"/>
    <property type="match status" value="1"/>
</dbReference>
<dbReference type="GO" id="GO:0046872">
    <property type="term" value="F:metal ion binding"/>
    <property type="evidence" value="ECO:0007669"/>
    <property type="project" value="UniProtKB-KW"/>
</dbReference>
<dbReference type="Pfam" id="PF03071">
    <property type="entry name" value="GNT-I"/>
    <property type="match status" value="1"/>
</dbReference>
<dbReference type="UniPathway" id="UPA00378"/>
<evidence type="ECO:0000256" key="6">
    <source>
        <dbReference type="ARBA" id="ARBA00022679"/>
    </source>
</evidence>
<dbReference type="InterPro" id="IPR004139">
    <property type="entry name" value="Glyco_trans_13"/>
</dbReference>
<dbReference type="PANTHER" id="PTHR10468:SF0">
    <property type="entry name" value="ALPHA-1,3-MANNOSYL-GLYCOPROTEIN 2-BETA-N-ACETYLGLUCOSAMINYLTRANSFERASE"/>
    <property type="match status" value="1"/>
</dbReference>
<name>A0A7S4NF43_GUITH</name>
<sequence>MKSSKSRGFQGILVICIVVLLLLANLMWMKKVQSDQALHDAEKRIVDLSSKIKVLQGSLSTSQVEQETDHSRVKTLMMRINELESKMGFSGAKDTSSALQGSPNAPPPSIVKGSTAGRGESESERREKSNEVSASFPSSVQQSAGGEEAQVVPIIIFACCRAKYLDRTLSIVLERLPKQSKVKFDIIVSQDGNDPSVKSLMHTKYANIKFLEHMEQVDLSTAGPQEQASYYRIAQHYGWCFSKVFADQRYEWAIVLEDDLEVAVDFFEYMMAAAELLKKDPTLWTATAWNDNGFPSYSHDPHKLYRSDFFGGLGWLLTRKLWQELGPKWPKAYWDDWMREPKQRMGRACIRPQISRTVTFGKEGTSNGQFFDSHLSKMVLNSVHIAWTTKDISFLLKENYDEQLRRQVEEAPLVGLHDSRATGKIFYKDHPSFKVLAQSLGIMTDEKAGVPRTAYKDIVIVQRAADRVLYLVKKE</sequence>
<comment type="catalytic activity">
    <reaction evidence="16">
        <text>N(4)-(alpha-D-Man-(1-&gt;3)-[alpha-D-Man-(1-&gt;3)-[alpha-D-Man-(1-&gt;6)]-alpha-D-Man-(1-&gt;6)]-beta-D-Man-(1-&gt;4)-beta-D-GlcNAc-(1-&gt;4)-beta-D-GlcNAc)-L-asparaginyl-[protein] (N-glucan mannose isomer 5A1,2) + UDP-N-acetyl-alpha-D-glucosamine = N(4)-{beta-D-GlcNAc-(1-&gt;2)-alpha-D-Man-(1-&gt;3)-[alpha-D-Man-(1-&gt;3)-[alpha-D-Man-(1-&gt;6)]-alpha-D-Man-(1-&gt;6)]-beta-D-Man-(1-&gt;4)-beta-D-GlcNAc-(1-&gt;4)-beta-D-GlcNAc}-L-asparaginyl-[protein] + UDP + H(+)</text>
        <dbReference type="Rhea" id="RHEA:11456"/>
        <dbReference type="Rhea" id="RHEA-COMP:14367"/>
        <dbReference type="Rhea" id="RHEA-COMP:14368"/>
        <dbReference type="ChEBI" id="CHEBI:15378"/>
        <dbReference type="ChEBI" id="CHEBI:57705"/>
        <dbReference type="ChEBI" id="CHEBI:58223"/>
        <dbReference type="ChEBI" id="CHEBI:59087"/>
        <dbReference type="ChEBI" id="CHEBI:60625"/>
        <dbReference type="EC" id="2.4.1.101"/>
    </reaction>
</comment>
<comment type="pathway">
    <text evidence="3">Protein modification; protein glycosylation.</text>
</comment>
<evidence type="ECO:0000256" key="10">
    <source>
        <dbReference type="ARBA" id="ARBA00022989"/>
    </source>
</evidence>
<dbReference type="EC" id="2.4.1.101" evidence="14"/>
<dbReference type="EMBL" id="HBKN01012128">
    <property type="protein sequence ID" value="CAE2283148.1"/>
    <property type="molecule type" value="Transcribed_RNA"/>
</dbReference>
<feature type="compositionally biased region" description="Polar residues" evidence="17">
    <location>
        <begin position="93"/>
        <end position="103"/>
    </location>
</feature>
<keyword evidence="13" id="KW-0464">Manganese</keyword>
<evidence type="ECO:0000256" key="3">
    <source>
        <dbReference type="ARBA" id="ARBA00004922"/>
    </source>
</evidence>
<dbReference type="Gene3D" id="3.10.180.20">
    <property type="entry name" value="N-Acetylglucosaminyltransferase I, Domain 2"/>
    <property type="match status" value="1"/>
</dbReference>
<dbReference type="GO" id="GO:0000139">
    <property type="term" value="C:Golgi membrane"/>
    <property type="evidence" value="ECO:0007669"/>
    <property type="project" value="UniProtKB-SubCell"/>
</dbReference>
<evidence type="ECO:0000256" key="18">
    <source>
        <dbReference type="SAM" id="Phobius"/>
    </source>
</evidence>
<dbReference type="AlphaFoldDB" id="A0A7S4NF43"/>
<evidence type="ECO:0000256" key="7">
    <source>
        <dbReference type="ARBA" id="ARBA00022692"/>
    </source>
</evidence>
<keyword evidence="6" id="KW-0808">Transferase</keyword>
<evidence type="ECO:0000256" key="11">
    <source>
        <dbReference type="ARBA" id="ARBA00023034"/>
    </source>
</evidence>
<evidence type="ECO:0000256" key="15">
    <source>
        <dbReference type="ARBA" id="ARBA00041712"/>
    </source>
</evidence>
<reference evidence="19" key="1">
    <citation type="submission" date="2021-01" db="EMBL/GenBank/DDBJ databases">
        <authorList>
            <person name="Corre E."/>
            <person name="Pelletier E."/>
            <person name="Niang G."/>
            <person name="Scheremetjew M."/>
            <person name="Finn R."/>
            <person name="Kale V."/>
            <person name="Holt S."/>
            <person name="Cochrane G."/>
            <person name="Meng A."/>
            <person name="Brown T."/>
            <person name="Cohen L."/>
        </authorList>
    </citation>
    <scope>NUCLEOTIDE SEQUENCE</scope>
    <source>
        <strain evidence="19">CCMP 2712</strain>
    </source>
</reference>
<feature type="transmembrane region" description="Helical" evidence="18">
    <location>
        <begin position="12"/>
        <end position="29"/>
    </location>
</feature>
<feature type="region of interest" description="Disordered" evidence="17">
    <location>
        <begin position="90"/>
        <end position="142"/>
    </location>
</feature>
<evidence type="ECO:0000256" key="2">
    <source>
        <dbReference type="ARBA" id="ARBA00004323"/>
    </source>
</evidence>
<evidence type="ECO:0000256" key="13">
    <source>
        <dbReference type="ARBA" id="ARBA00023211"/>
    </source>
</evidence>
<keyword evidence="11" id="KW-0333">Golgi apparatus</keyword>
<proteinExistence type="inferred from homology"/>
<dbReference type="Gene3D" id="3.90.550.10">
    <property type="entry name" value="Spore Coat Polysaccharide Biosynthesis Protein SpsA, Chain A"/>
    <property type="match status" value="1"/>
</dbReference>
<dbReference type="GO" id="GO:0003827">
    <property type="term" value="F:alpha-1,3-mannosylglycoprotein 2-beta-N-acetylglucosaminyltransferase activity"/>
    <property type="evidence" value="ECO:0007669"/>
    <property type="project" value="UniProtKB-EC"/>
</dbReference>
<keyword evidence="5" id="KW-0328">Glycosyltransferase</keyword>
<comment type="subcellular location">
    <subcellularLocation>
        <location evidence="2">Golgi apparatus membrane</location>
        <topology evidence="2">Single-pass type II membrane protein</topology>
    </subcellularLocation>
</comment>
<evidence type="ECO:0000256" key="5">
    <source>
        <dbReference type="ARBA" id="ARBA00022676"/>
    </source>
</evidence>
<evidence type="ECO:0000256" key="1">
    <source>
        <dbReference type="ARBA" id="ARBA00001936"/>
    </source>
</evidence>
<keyword evidence="9" id="KW-0735">Signal-anchor</keyword>
<protein>
    <recommendedName>
        <fullName evidence="14">alpha-1,3-mannosyl-glycoprotein 2-beta-N-acetylglucosaminyltransferase</fullName>
        <ecNumber evidence="14">2.4.1.101</ecNumber>
    </recommendedName>
    <alternativeName>
        <fullName evidence="15">N-glycosyl-oligosaccharide-glycoprotein N-acetylglucosaminyltransferase I</fullName>
    </alternativeName>
</protein>
<evidence type="ECO:0000256" key="9">
    <source>
        <dbReference type="ARBA" id="ARBA00022968"/>
    </source>
</evidence>
<keyword evidence="10 18" id="KW-1133">Transmembrane helix</keyword>
<evidence type="ECO:0000256" key="8">
    <source>
        <dbReference type="ARBA" id="ARBA00022723"/>
    </source>
</evidence>
<organism evidence="19">
    <name type="scientific">Guillardia theta</name>
    <name type="common">Cryptophyte</name>
    <name type="synonym">Cryptomonas phi</name>
    <dbReference type="NCBI Taxonomy" id="55529"/>
    <lineage>
        <taxon>Eukaryota</taxon>
        <taxon>Cryptophyceae</taxon>
        <taxon>Pyrenomonadales</taxon>
        <taxon>Geminigeraceae</taxon>
        <taxon>Guillardia</taxon>
    </lineage>
</organism>
<evidence type="ECO:0000256" key="14">
    <source>
        <dbReference type="ARBA" id="ARBA00038949"/>
    </source>
</evidence>
<gene>
    <name evidence="19" type="ORF">GTHE00462_LOCUS9499</name>
</gene>
<dbReference type="SUPFAM" id="SSF53448">
    <property type="entry name" value="Nucleotide-diphospho-sugar transferases"/>
    <property type="match status" value="1"/>
</dbReference>
<evidence type="ECO:0000256" key="4">
    <source>
        <dbReference type="ARBA" id="ARBA00006492"/>
    </source>
</evidence>
<feature type="compositionally biased region" description="Basic and acidic residues" evidence="17">
    <location>
        <begin position="119"/>
        <end position="130"/>
    </location>
</feature>
<keyword evidence="8" id="KW-0479">Metal-binding</keyword>
<keyword evidence="12 18" id="KW-0472">Membrane</keyword>
<dbReference type="PANTHER" id="PTHR10468">
    <property type="entry name" value="PROTEIN O-LINKED-MANNOSE BETA-1,2-N-ACETYLGLUCOSAMINYLTRANSFERASE 1/ALPHA-1,3-MANNOSYL-GLYCOPROTEIN 2-BETA-N-ACETYLGLUCOSAMINYLTRANSFERASE"/>
    <property type="match status" value="1"/>
</dbReference>
<keyword evidence="7 18" id="KW-0812">Transmembrane</keyword>
<comment type="similarity">
    <text evidence="4">Belongs to the glycosyltransferase 13 family.</text>
</comment>
<evidence type="ECO:0000256" key="16">
    <source>
        <dbReference type="ARBA" id="ARBA00049421"/>
    </source>
</evidence>
<dbReference type="InterPro" id="IPR052261">
    <property type="entry name" value="Glycosyltransferase_13"/>
</dbReference>
<evidence type="ECO:0000256" key="17">
    <source>
        <dbReference type="SAM" id="MobiDB-lite"/>
    </source>
</evidence>